<dbReference type="Proteomes" id="UP000298234">
    <property type="component" value="Unassembled WGS sequence"/>
</dbReference>
<feature type="region of interest" description="Disordered" evidence="1">
    <location>
        <begin position="833"/>
        <end position="859"/>
    </location>
</feature>
<evidence type="ECO:0000256" key="1">
    <source>
        <dbReference type="SAM" id="MobiDB-lite"/>
    </source>
</evidence>
<evidence type="ECO:0000313" key="5">
    <source>
        <dbReference type="Proteomes" id="UP000298234"/>
    </source>
</evidence>
<organism evidence="4 5">
    <name type="scientific">Burkholderia cepacia</name>
    <name type="common">Pseudomonas cepacia</name>
    <dbReference type="NCBI Taxonomy" id="292"/>
    <lineage>
        <taxon>Bacteria</taxon>
        <taxon>Pseudomonadati</taxon>
        <taxon>Pseudomonadota</taxon>
        <taxon>Betaproteobacteria</taxon>
        <taxon>Burkholderiales</taxon>
        <taxon>Burkholderiaceae</taxon>
        <taxon>Burkholderia</taxon>
        <taxon>Burkholderia cepacia complex</taxon>
    </lineage>
</organism>
<dbReference type="RefSeq" id="WP_134256850.1">
    <property type="nucleotide sequence ID" value="NZ_SNSG01000032.1"/>
</dbReference>
<gene>
    <name evidence="4" type="ORF">E3D37_26845</name>
</gene>
<keyword evidence="2" id="KW-0812">Transmembrane</keyword>
<dbReference type="InterPro" id="IPR032689">
    <property type="entry name" value="TraG-D_C"/>
</dbReference>
<accession>A0AAX2RKE2</accession>
<dbReference type="Pfam" id="PF12696">
    <property type="entry name" value="TraG-D_C"/>
    <property type="match status" value="1"/>
</dbReference>
<keyword evidence="2" id="KW-0472">Membrane</keyword>
<dbReference type="PANTHER" id="PTHR30121">
    <property type="entry name" value="UNCHARACTERIZED PROTEIN YJGR-RELATED"/>
    <property type="match status" value="1"/>
</dbReference>
<dbReference type="SUPFAM" id="SSF52540">
    <property type="entry name" value="P-loop containing nucleoside triphosphate hydrolases"/>
    <property type="match status" value="1"/>
</dbReference>
<comment type="caution">
    <text evidence="4">The sequence shown here is derived from an EMBL/GenBank/DDBJ whole genome shotgun (WGS) entry which is preliminary data.</text>
</comment>
<evidence type="ECO:0000259" key="3">
    <source>
        <dbReference type="Pfam" id="PF12696"/>
    </source>
</evidence>
<feature type="domain" description="TraD/TraG TraM recognition site" evidence="3">
    <location>
        <begin position="447"/>
        <end position="565"/>
    </location>
</feature>
<dbReference type="InterPro" id="IPR027417">
    <property type="entry name" value="P-loop_NTPase"/>
</dbReference>
<dbReference type="EMBL" id="SNSQ01000035">
    <property type="protein sequence ID" value="TEU41635.1"/>
    <property type="molecule type" value="Genomic_DNA"/>
</dbReference>
<sequence length="961" mass="106459">MAQQYGTSQRQELSQRRITLDPRTFLERVGGSLTHPRTYARFQIAMAVFSCVLAFVWLPITIAMVLLQIWFSWQRHEMPMRYPKDLGGIDPSLDVEKPNPKGKGEIVERNEADGILYLGNQRSIDRAEHLKELWVTNSDARTHMLLMGTTGSGKTVTLLSLCFNALAWGSGFFYSDGKADSSLHAAVWSLCRRVGREDDYLVLNFMTGGADPYKKKKSTEKTSNGTNPWFEGGPDFLSQLSSSLLPKASGDGAQWQQKAVNMMDALIRTLCYERAVGNITLSIGVIREYLALPNLVKLYLKGKKGEIPEFAFLPIKAYLETGLPGFKPDQADKPDKWDQTVWDQHGYLTGQYARTLSMLMDTYGYIFKDKYSEVDMMDVLLNRRILVVMIPTLEKSSQEAANLGKLVVSSIRLMMAMNLGHKLEGTYKDIIDTKATKSPAPYIITMDELGYYFAEGIALMFAQARSLGFMMIAAGQDIAAMAKGENKEEVDSMIANTKIKYTLALEDPDKTLDVFKKVAGQAITVETGSYEGSVNNFTSTNYRQNLTGSIQRRDRIELQELKALKEMQGVLIFKDQVTRARSFTWFFSSKFSDLPFRLNRFLQVDRPKREDLAEKLKPIDQADARFTTIDRIMKKIRLGRAPTYIGTIDPITDALLDTYRAIETHNPNETAINRGIAYYVAAVAAMRKHKADDAGRYWEPIEVDPATLDDAPPIDVPGEDDAPMAFARPASGDSAVQDGTRNPVYHDPPLQEKAKEGESFEDLVRQFTEAPSEARQTDPAAFVPPDYDAAETVPPAIAGAATASRAIEPASDPMDGIPAAADDLDAFLRRFQPPEDEGAVDGGAADKTEGDPVTNTVGQPPTGAFAEEVVTDLDAVLAANIGERQAKEVVIGFTEKTAETLVKIEEALGSESPVESMKTTEAEISAQLKWTKPVDEMSEADLDSMFSNIEATISRSASRVN</sequence>
<keyword evidence="2" id="KW-1133">Transmembrane helix</keyword>
<evidence type="ECO:0000313" key="4">
    <source>
        <dbReference type="EMBL" id="TEU41635.1"/>
    </source>
</evidence>
<feature type="region of interest" description="Disordered" evidence="1">
    <location>
        <begin position="706"/>
        <end position="757"/>
    </location>
</feature>
<evidence type="ECO:0000256" key="2">
    <source>
        <dbReference type="SAM" id="Phobius"/>
    </source>
</evidence>
<dbReference type="PANTHER" id="PTHR30121:SF6">
    <property type="entry name" value="SLR6007 PROTEIN"/>
    <property type="match status" value="1"/>
</dbReference>
<name>A0AAX2RKE2_BURCE</name>
<reference evidence="4 5" key="1">
    <citation type="submission" date="2019-03" db="EMBL/GenBank/DDBJ databases">
        <title>Burkholderia cepacia outbreak.</title>
        <authorList>
            <person name="Farzana R."/>
            <person name="Walsh T.R."/>
        </authorList>
    </citation>
    <scope>NUCLEOTIDE SEQUENCE [LARGE SCALE GENOMIC DNA]</scope>
    <source>
        <strain evidence="5">d13</strain>
    </source>
</reference>
<dbReference type="AlphaFoldDB" id="A0AAX2RKE2"/>
<feature type="transmembrane region" description="Helical" evidence="2">
    <location>
        <begin position="44"/>
        <end position="71"/>
    </location>
</feature>
<protein>
    <recommendedName>
        <fullName evidence="3">TraD/TraG TraM recognition site domain-containing protein</fullName>
    </recommendedName>
</protein>
<dbReference type="Gene3D" id="3.40.50.300">
    <property type="entry name" value="P-loop containing nucleotide triphosphate hydrolases"/>
    <property type="match status" value="2"/>
</dbReference>
<dbReference type="InterPro" id="IPR051162">
    <property type="entry name" value="T4SS_component"/>
</dbReference>
<proteinExistence type="predicted"/>